<proteinExistence type="predicted"/>
<keyword evidence="2" id="KW-1185">Reference proteome</keyword>
<name>K0SBS9_THAOC</name>
<comment type="caution">
    <text evidence="1">The sequence shown here is derived from an EMBL/GenBank/DDBJ whole genome shotgun (WGS) entry which is preliminary data.</text>
</comment>
<feature type="non-terminal residue" evidence="1">
    <location>
        <position position="1"/>
    </location>
</feature>
<dbReference type="Proteomes" id="UP000266841">
    <property type="component" value="Unassembled WGS sequence"/>
</dbReference>
<accession>K0SBS9</accession>
<dbReference type="EMBL" id="AGNL01018150">
    <property type="protein sequence ID" value="EJK63583.1"/>
    <property type="molecule type" value="Genomic_DNA"/>
</dbReference>
<protein>
    <submittedName>
        <fullName evidence="1">Uncharacterized protein</fullName>
    </submittedName>
</protein>
<reference evidence="1 2" key="1">
    <citation type="journal article" date="2012" name="Genome Biol.">
        <title>Genome and low-iron response of an oceanic diatom adapted to chronic iron limitation.</title>
        <authorList>
            <person name="Lommer M."/>
            <person name="Specht M."/>
            <person name="Roy A.S."/>
            <person name="Kraemer L."/>
            <person name="Andreson R."/>
            <person name="Gutowska M.A."/>
            <person name="Wolf J."/>
            <person name="Bergner S.V."/>
            <person name="Schilhabel M.B."/>
            <person name="Klostermeier U.C."/>
            <person name="Beiko R.G."/>
            <person name="Rosenstiel P."/>
            <person name="Hippler M."/>
            <person name="Laroche J."/>
        </authorList>
    </citation>
    <scope>NUCLEOTIDE SEQUENCE [LARGE SCALE GENOMIC DNA]</scope>
    <source>
        <strain evidence="1 2">CCMP1005</strain>
    </source>
</reference>
<evidence type="ECO:0000313" key="1">
    <source>
        <dbReference type="EMBL" id="EJK63583.1"/>
    </source>
</evidence>
<gene>
    <name evidence="1" type="ORF">THAOC_15748</name>
</gene>
<organism evidence="1 2">
    <name type="scientific">Thalassiosira oceanica</name>
    <name type="common">Marine diatom</name>
    <dbReference type="NCBI Taxonomy" id="159749"/>
    <lineage>
        <taxon>Eukaryota</taxon>
        <taxon>Sar</taxon>
        <taxon>Stramenopiles</taxon>
        <taxon>Ochrophyta</taxon>
        <taxon>Bacillariophyta</taxon>
        <taxon>Coscinodiscophyceae</taxon>
        <taxon>Thalassiosirophycidae</taxon>
        <taxon>Thalassiosirales</taxon>
        <taxon>Thalassiosiraceae</taxon>
        <taxon>Thalassiosira</taxon>
    </lineage>
</organism>
<sequence length="73" mass="8255">NAISSWDELYGSSDFDISLKDKLAVAENTFTPERQGHVFNAFVREELSHKRADCSRDSASVGVIARNRAFHQR</sequence>
<evidence type="ECO:0000313" key="2">
    <source>
        <dbReference type="Proteomes" id="UP000266841"/>
    </source>
</evidence>
<dbReference type="AlphaFoldDB" id="K0SBS9"/>